<name>A0A3N0EBC1_9ACTN</name>
<reference evidence="6 7" key="1">
    <citation type="submission" date="2018-11" db="EMBL/GenBank/DDBJ databases">
        <title>The genome draft of YIM 96095.</title>
        <authorList>
            <person name="Tang S.-K."/>
            <person name="Chunyu W.-X."/>
            <person name="Feng Y.-Z."/>
        </authorList>
    </citation>
    <scope>NUCLEOTIDE SEQUENCE [LARGE SCALE GENOMIC DNA]</scope>
    <source>
        <strain evidence="6 7">YIM 96095</strain>
    </source>
</reference>
<evidence type="ECO:0000256" key="1">
    <source>
        <dbReference type="ARBA" id="ARBA00023015"/>
    </source>
</evidence>
<evidence type="ECO:0000259" key="5">
    <source>
        <dbReference type="PROSITE" id="PS50977"/>
    </source>
</evidence>
<evidence type="ECO:0000256" key="2">
    <source>
        <dbReference type="ARBA" id="ARBA00023125"/>
    </source>
</evidence>
<protein>
    <submittedName>
        <fullName evidence="6">TetR/AcrR family transcriptional regulator</fullName>
    </submittedName>
</protein>
<keyword evidence="3" id="KW-0804">Transcription</keyword>
<dbReference type="SUPFAM" id="SSF48498">
    <property type="entry name" value="Tetracyclin repressor-like, C-terminal domain"/>
    <property type="match status" value="1"/>
</dbReference>
<dbReference type="AlphaFoldDB" id="A0A3N0EBC1"/>
<evidence type="ECO:0000256" key="4">
    <source>
        <dbReference type="PROSITE-ProRule" id="PRU00335"/>
    </source>
</evidence>
<feature type="domain" description="HTH tetR-type" evidence="5">
    <location>
        <begin position="3"/>
        <end position="63"/>
    </location>
</feature>
<evidence type="ECO:0000256" key="3">
    <source>
        <dbReference type="ARBA" id="ARBA00023163"/>
    </source>
</evidence>
<dbReference type="InterPro" id="IPR001647">
    <property type="entry name" value="HTH_TetR"/>
</dbReference>
<dbReference type="GO" id="GO:0000976">
    <property type="term" value="F:transcription cis-regulatory region binding"/>
    <property type="evidence" value="ECO:0007669"/>
    <property type="project" value="TreeGrafter"/>
</dbReference>
<dbReference type="InterPro" id="IPR036271">
    <property type="entry name" value="Tet_transcr_reg_TetR-rel_C_sf"/>
</dbReference>
<dbReference type="GO" id="GO:0003700">
    <property type="term" value="F:DNA-binding transcription factor activity"/>
    <property type="evidence" value="ECO:0007669"/>
    <property type="project" value="TreeGrafter"/>
</dbReference>
<comment type="caution">
    <text evidence="6">The sequence shown here is derived from an EMBL/GenBank/DDBJ whole genome shotgun (WGS) entry which is preliminary data.</text>
</comment>
<dbReference type="Proteomes" id="UP000269198">
    <property type="component" value="Unassembled WGS sequence"/>
</dbReference>
<dbReference type="PANTHER" id="PTHR30055:SF243">
    <property type="entry name" value="HTH-TYPE TRANSCRIPTIONAL REGULATOR RV1816"/>
    <property type="match status" value="1"/>
</dbReference>
<dbReference type="OrthoDB" id="3210322at2"/>
<keyword evidence="1" id="KW-0805">Transcription regulation</keyword>
<sequence>MRDATLREIKQIARHHLSEQGAGGVSLRAIAREMGMTAPGLYRYFTSLDDLMVSLRVDFYDELATAVRDADSSLPSEDVDGRLHASLRAFRTWALANRAEFGLLFGPAGPVRTPPPAGPALAAAQRFASTFFALFERLLAERRFAPPNDAETSEELRRQLEAFAERTGYPAENVSSGALRVMMSCWVRVYGLVCMEVFQHLSFVMDDMESLFESELSDILRDLGVTYRAP</sequence>
<dbReference type="Gene3D" id="1.10.357.10">
    <property type="entry name" value="Tetracycline Repressor, domain 2"/>
    <property type="match status" value="1"/>
</dbReference>
<dbReference type="PANTHER" id="PTHR30055">
    <property type="entry name" value="HTH-TYPE TRANSCRIPTIONAL REGULATOR RUTR"/>
    <property type="match status" value="1"/>
</dbReference>
<accession>A0A3N0EBC1</accession>
<keyword evidence="2 4" id="KW-0238">DNA-binding</keyword>
<evidence type="ECO:0000313" key="7">
    <source>
        <dbReference type="Proteomes" id="UP000269198"/>
    </source>
</evidence>
<dbReference type="Pfam" id="PF13305">
    <property type="entry name" value="TetR_C_33"/>
    <property type="match status" value="1"/>
</dbReference>
<dbReference type="EMBL" id="RJMB01000008">
    <property type="protein sequence ID" value="RNL85029.1"/>
    <property type="molecule type" value="Genomic_DNA"/>
</dbReference>
<evidence type="ECO:0000313" key="6">
    <source>
        <dbReference type="EMBL" id="RNL85029.1"/>
    </source>
</evidence>
<dbReference type="InterPro" id="IPR009057">
    <property type="entry name" value="Homeodomain-like_sf"/>
</dbReference>
<dbReference type="SUPFAM" id="SSF46689">
    <property type="entry name" value="Homeodomain-like"/>
    <property type="match status" value="1"/>
</dbReference>
<keyword evidence="7" id="KW-1185">Reference proteome</keyword>
<dbReference type="InterPro" id="IPR025996">
    <property type="entry name" value="MT1864/Rv1816-like_C"/>
</dbReference>
<organism evidence="6 7">
    <name type="scientific">Halostreptopolyspora alba</name>
    <dbReference type="NCBI Taxonomy" id="2487137"/>
    <lineage>
        <taxon>Bacteria</taxon>
        <taxon>Bacillati</taxon>
        <taxon>Actinomycetota</taxon>
        <taxon>Actinomycetes</taxon>
        <taxon>Streptosporangiales</taxon>
        <taxon>Nocardiopsidaceae</taxon>
        <taxon>Halostreptopolyspora</taxon>
    </lineage>
</organism>
<dbReference type="Pfam" id="PF00440">
    <property type="entry name" value="TetR_N"/>
    <property type="match status" value="1"/>
</dbReference>
<proteinExistence type="predicted"/>
<dbReference type="PROSITE" id="PS50977">
    <property type="entry name" value="HTH_TETR_2"/>
    <property type="match status" value="1"/>
</dbReference>
<dbReference type="RefSeq" id="WP_123201078.1">
    <property type="nucleotide sequence ID" value="NZ_RJMB01000008.1"/>
</dbReference>
<feature type="DNA-binding region" description="H-T-H motif" evidence="4">
    <location>
        <begin position="26"/>
        <end position="45"/>
    </location>
</feature>
<dbReference type="InterPro" id="IPR050109">
    <property type="entry name" value="HTH-type_TetR-like_transc_reg"/>
</dbReference>
<gene>
    <name evidence="6" type="ORF">EFW17_10110</name>
</gene>